<sequence>MGLYTTNWGRKHQRSFRDETTTQDRPPDYKSLSHKHHTQFAALKTKNTNVNTTPTYTDQLTCSVTAPAHLPLALLAKQNALRNLYYTTLSRENGIISQYTESAAEKSMAAVCGPMIRGLIYPLMKDTLLSHRTHFQVVRIGGGKINGGRVWTNDSRSHGSAHELLRRITQCGTDQAFNSALEDTLVCHRTHFQLARIGGGKINGGRVWTNGSRSHGSAHELLRRTTQCGTDSAFNSALEDTLVCHRTHFQLVRIGGGKINGRRVWTNDSRSHGSAHELLRRITQ</sequence>
<evidence type="ECO:0000256" key="1">
    <source>
        <dbReference type="SAM" id="MobiDB-lite"/>
    </source>
</evidence>
<accession>A0A816ARD1</accession>
<comment type="caution">
    <text evidence="2">The sequence shown here is derived from an EMBL/GenBank/DDBJ whole genome shotgun (WGS) entry which is preliminary data.</text>
</comment>
<feature type="compositionally biased region" description="Basic and acidic residues" evidence="1">
    <location>
        <begin position="15"/>
        <end position="28"/>
    </location>
</feature>
<evidence type="ECO:0000313" key="3">
    <source>
        <dbReference type="Proteomes" id="UP000663828"/>
    </source>
</evidence>
<reference evidence="2" key="1">
    <citation type="submission" date="2021-02" db="EMBL/GenBank/DDBJ databases">
        <authorList>
            <person name="Nowell W R."/>
        </authorList>
    </citation>
    <scope>NUCLEOTIDE SEQUENCE</scope>
</reference>
<dbReference type="Proteomes" id="UP000663828">
    <property type="component" value="Unassembled WGS sequence"/>
</dbReference>
<dbReference type="EMBL" id="CAJNOR010006579">
    <property type="protein sequence ID" value="CAF1598889.1"/>
    <property type="molecule type" value="Genomic_DNA"/>
</dbReference>
<dbReference type="AlphaFoldDB" id="A0A816ARD1"/>
<keyword evidence="3" id="KW-1185">Reference proteome</keyword>
<gene>
    <name evidence="2" type="ORF">XAT740_LOCUS47448</name>
</gene>
<organism evidence="2 3">
    <name type="scientific">Adineta ricciae</name>
    <name type="common">Rotifer</name>
    <dbReference type="NCBI Taxonomy" id="249248"/>
    <lineage>
        <taxon>Eukaryota</taxon>
        <taxon>Metazoa</taxon>
        <taxon>Spiralia</taxon>
        <taxon>Gnathifera</taxon>
        <taxon>Rotifera</taxon>
        <taxon>Eurotatoria</taxon>
        <taxon>Bdelloidea</taxon>
        <taxon>Adinetida</taxon>
        <taxon>Adinetidae</taxon>
        <taxon>Adineta</taxon>
    </lineage>
</organism>
<protein>
    <submittedName>
        <fullName evidence="2">Uncharacterized protein</fullName>
    </submittedName>
</protein>
<feature type="region of interest" description="Disordered" evidence="1">
    <location>
        <begin position="1"/>
        <end position="35"/>
    </location>
</feature>
<evidence type="ECO:0000313" key="2">
    <source>
        <dbReference type="EMBL" id="CAF1598889.1"/>
    </source>
</evidence>
<proteinExistence type="predicted"/>
<name>A0A816ARD1_ADIRI</name>